<dbReference type="FunFam" id="2.60.40.10:FF:000719">
    <property type="entry name" value="nephrin isoform X1"/>
    <property type="match status" value="1"/>
</dbReference>
<keyword evidence="8" id="KW-1015">Disulfide bond</keyword>
<feature type="compositionally biased region" description="Low complexity" evidence="10">
    <location>
        <begin position="2433"/>
        <end position="2446"/>
    </location>
</feature>
<dbReference type="InterPro" id="IPR013783">
    <property type="entry name" value="Ig-like_fold"/>
</dbReference>
<dbReference type="EMBL" id="KQ435824">
    <property type="protein sequence ID" value="KOX72246.1"/>
    <property type="molecule type" value="Genomic_DNA"/>
</dbReference>
<proteinExistence type="predicted"/>
<feature type="domain" description="Ig-like" evidence="12">
    <location>
        <begin position="1100"/>
        <end position="1191"/>
    </location>
</feature>
<dbReference type="InterPro" id="IPR003598">
    <property type="entry name" value="Ig_sub2"/>
</dbReference>
<evidence type="ECO:0000313" key="14">
    <source>
        <dbReference type="EMBL" id="KOX72246.1"/>
    </source>
</evidence>
<dbReference type="PANTHER" id="PTHR10075:SF53">
    <property type="entry name" value="DOWN SYNDROME CELL ADHESION MOLECULE 1, ISOFORM BQ"/>
    <property type="match status" value="1"/>
</dbReference>
<feature type="domain" description="Ig-like" evidence="12">
    <location>
        <begin position="500"/>
        <end position="600"/>
    </location>
</feature>
<dbReference type="FunFam" id="2.60.40.10:FF:000410">
    <property type="entry name" value="Down syndrome cell adhesion molecule, isoform H"/>
    <property type="match status" value="1"/>
</dbReference>
<dbReference type="GO" id="GO:0070593">
    <property type="term" value="P:dendrite self-avoidance"/>
    <property type="evidence" value="ECO:0007669"/>
    <property type="project" value="TreeGrafter"/>
</dbReference>
<feature type="domain" description="Fibronectin type-III" evidence="13">
    <location>
        <begin position="1981"/>
        <end position="2076"/>
    </location>
</feature>
<sequence length="2502" mass="269201">MADRAVNWGDSVSAVCTVVNGDSPLEISWALNNMPVDESHRISVTTTKRNSLLSIDSASPSHAGTYTCVASNAAGATSYSAELTVNVAPQIAPFVITEEPANWGESISVVCAILKGDLPIEITWALNGEPISRDRSDINVLATTRKNSILSIESVAARHAGEYTCSASNKAGATSHSATLAVNVAPEIAPFVISEKPANWGDTVTATCTMLKGDSPIQIEWALNGEPISHDYSDISIATSRRVSLLTIDAVTASHAGEYTCVASNAAGGTSFTATLAVNVAPEIVPFVIGEGPANWGDTVTATCTVLKGDHPIQIEWALNGEPISRNHYDVSIVNTSKRVSVLTIDAVTARHAGEYTCSVSNAAGGTSYSASLAVNGTETMSQFAPHIGPFSISDGPANSGDMVSATCSIMKGDFPVEIVWRFNDRAIGFNDPDVTITKINKHMSALSIESVAARHAGEYTCVATNRAGNVSHSTTLAVNGSYPRREQARLHVVKPSSAPYKMMMYASHIFPFTFGDEPVNSGEAISATCSILKGDFPMDISWAFNGVSIDSERSDQYTITKSKRLSVLAIDAVAARHAGEYTCTASNKAGASSHTAVLAVNVAPQIAPFSIGDEPANWGEAVSAVCTVVKGDLPIEVAWALNGEPVTSKNHGDITISSTGKRVSLMTIEAVSGRHAGEYTCTASNAAGATSYSATLAVNVAPQIAPFSIGEEPANWGEQVSAMCSILKGDSPIEIRWSLNGEPITRASHPDVSVTKTGRKNSVLIIDSVTAHHAGEYTCVASNLVGSVSRSAVLSIAPISFGEEPVNAGDLVSVQCVVTKGDSPLEITWTFESQPIRTDRMDVIVSSSGKRVKQLTIESVAARHAGEYTCVASNAAGSTSHSAKLDVNVIPKLLPFTFGEKPLNSGQVVTVPCAVVEGDQPLKLRWTLNGHAISPHSGISIVDLGGRGAILSIGSVQATHAGTYTCIAENLAGRHELSADLIVNVAPHLQPFSFDEANSGDLIIVHCAVVKGDTPISLKWLFEGRHLEVGDGVGITALGDRVSALTIPAVRGEHAGEYACVADNPAGRARHSAHLKVNGTEKREITHVIMLETIIPVLPRISPFDFGDQPIYAGQAAQLACMVLVGDTPIDIAWTHEDQPLSQFMGYNVGKLGPRTSIMLIEPVTPEHAGRYTCIASNPSGKATHEATLRVHVPPRWILEPTDKAFAQGSDARVECKADGFPKPQVTWKKAAGDTPGDYTDLKLSNPDISVEDGTLSINNIQKTNEGYYLCEAVNGIGAGLSAVIFISVQAPPHFEIKLKNQTARRGEPAVLQCEAQGEKPIGILWNMNNKRLDPKSDSRYTIREEILANGVLSDLSIKRTERSDSALFTCVATNAFGSDDTSINMIVQEVPEVPYGLKVLDKSGRSVQLSWAAPYDGNSPIKRYVIEYKISKGSWETDIDRVLVPGSQQNVAGVFNLRPATTYHLRIVAENEIGASDPSDTVTIITAEEAPSGPPTSVRVDALDQHTLKVTWKPPPREDWNGEILGYYVGYKLSSSSDYIYETVDFSKEDGKEHHLQIMNLKTYTQYSVVVQAFNKVGSGPISEERRQHTAEGVPEQPPHDTTCTTLTSQTIRVSWMSPPLSAANGVITGYKVIYGPSDTWYDENTKDTKITSSSETILHGLKKYTNYTMQVLAFTSGGDGVKSAPIHCQTEQDAPEAPIAIKALVMSAESILVSWRPPSQPNGVITQYIVYTKADNAEEPTSQKVPPNQLTHEASGLDKQRRYDFWVTASTNIGEGEASKIVALAPSVRVPAKIASFDDKFTATYKEDVKLPCLAVGVPAPEVTWKVRGAVLQSSDRLRQLPEGSLFIKEVDRTDAGEYSCYVENSFGHDTVTHQLIVHAPPHSPQVTLTATTTNSLTMKLRPHPTDNAPIHGYTIHYKPEFGDWETAQISSTAQKYTLENLWCGSRYQIYVTAYNGIGTGDPSDMLNTRTKGSKPIIPEAARFIEVSTNSITLHLSAWSDGGCPMLYFVVEHKKKHQQEWNQVSNNVKPGGNFVVLDLDPASWYHLRVTAHNNAGFAVAEYEFATLTVTGGTIAPARELPDVNGGGNDEDPMKIFMANLNLVVPVVAAILVIIVAVIVICVLRGKGHGSDKGTIAPPVRNSGNDNTDVRRYFPWLPSWLDVNVVVPVGATVVVIIVGIVVICVALSRRTRGPEQTRLRGISSADEKYYEGQYDVVYQQTGVGGATLDKRRPDLRDELGYIAPPNRKLPPVPGSNYNTCDRIKRGGTGSIRSHSTWDPRRHMYEELNHCAPNRRCPPPPRMGSAEALSHRGMEDEICPYATFHLLGFREEMDPSKAMQFQTFPHPGNGHSGTMGPPVGHPTNASAHSRSGSQSMPRQNGRYSRVPSQGGGSGTHNVFSPEYDDPANCAPEEDQYGSQYGQYGAPYDHYGSRGSVGRRSVGSARNIPVSGSPEPPPPPPRNHDQNNSSFNDSKESNEISEAECDRDQLVNRNYGGQYKEP</sequence>
<evidence type="ECO:0000256" key="3">
    <source>
        <dbReference type="ARBA" id="ARBA00022729"/>
    </source>
</evidence>
<feature type="domain" description="Fibronectin type-III" evidence="13">
    <location>
        <begin position="1884"/>
        <end position="1977"/>
    </location>
</feature>
<evidence type="ECO:0000256" key="10">
    <source>
        <dbReference type="SAM" id="MobiDB-lite"/>
    </source>
</evidence>
<feature type="transmembrane region" description="Helical" evidence="11">
    <location>
        <begin position="2167"/>
        <end position="2190"/>
    </location>
</feature>
<protein>
    <submittedName>
        <fullName evidence="14">Down syndrome cell adhesion molecule-like protein Dscam2</fullName>
    </submittedName>
</protein>
<feature type="domain" description="Ig-like" evidence="12">
    <location>
        <begin position="703"/>
        <end position="796"/>
    </location>
</feature>
<feature type="domain" description="Ig-like" evidence="12">
    <location>
        <begin position="1294"/>
        <end position="1386"/>
    </location>
</feature>
<feature type="domain" description="Ig-like" evidence="12">
    <location>
        <begin position="799"/>
        <end position="887"/>
    </location>
</feature>
<feature type="region of interest" description="Disordered" evidence="10">
    <location>
        <begin position="1582"/>
        <end position="1605"/>
    </location>
</feature>
<evidence type="ECO:0000259" key="12">
    <source>
        <dbReference type="PROSITE" id="PS50835"/>
    </source>
</evidence>
<dbReference type="GO" id="GO:0098632">
    <property type="term" value="F:cell-cell adhesion mediator activity"/>
    <property type="evidence" value="ECO:0007669"/>
    <property type="project" value="TreeGrafter"/>
</dbReference>
<keyword evidence="3" id="KW-0732">Signal</keyword>
<evidence type="ECO:0000256" key="9">
    <source>
        <dbReference type="ARBA" id="ARBA00023319"/>
    </source>
</evidence>
<dbReference type="Pfam" id="PF13927">
    <property type="entry name" value="Ig_3"/>
    <property type="match status" value="7"/>
</dbReference>
<feature type="domain" description="Fibronectin type-III" evidence="13">
    <location>
        <begin position="1700"/>
        <end position="1796"/>
    </location>
</feature>
<feature type="domain" description="Ig-like" evidence="12">
    <location>
        <begin position="1789"/>
        <end position="1876"/>
    </location>
</feature>
<dbReference type="Gene3D" id="2.60.40.10">
    <property type="entry name" value="Immunoglobulins"/>
    <property type="match status" value="21"/>
</dbReference>
<dbReference type="GO" id="GO:0005886">
    <property type="term" value="C:plasma membrane"/>
    <property type="evidence" value="ECO:0007669"/>
    <property type="project" value="TreeGrafter"/>
</dbReference>
<reference evidence="14 15" key="1">
    <citation type="submission" date="2015-07" db="EMBL/GenBank/DDBJ databases">
        <title>The genome of Melipona quadrifasciata.</title>
        <authorList>
            <person name="Pan H."/>
            <person name="Kapheim K."/>
        </authorList>
    </citation>
    <scope>NUCLEOTIDE SEQUENCE [LARGE SCALE GENOMIC DNA]</scope>
    <source>
        <strain evidence="14">0111107301</strain>
        <tissue evidence="14">Whole body</tissue>
    </source>
</reference>
<keyword evidence="6 11" id="KW-1133">Transmembrane helix</keyword>
<feature type="domain" description="Ig-like" evidence="12">
    <location>
        <begin position="1196"/>
        <end position="1289"/>
    </location>
</feature>
<dbReference type="FunFam" id="2.60.40.10:FF:000426">
    <property type="entry name" value="Down syndrome cell adhesion molecule, isoform J"/>
    <property type="match status" value="1"/>
</dbReference>
<accession>A0A0M8ZXS7</accession>
<evidence type="ECO:0000256" key="5">
    <source>
        <dbReference type="ARBA" id="ARBA00022889"/>
    </source>
</evidence>
<dbReference type="SMART" id="SM00408">
    <property type="entry name" value="IGc2"/>
    <property type="match status" value="15"/>
</dbReference>
<organism evidence="14 15">
    <name type="scientific">Melipona quadrifasciata</name>
    <dbReference type="NCBI Taxonomy" id="166423"/>
    <lineage>
        <taxon>Eukaryota</taxon>
        <taxon>Metazoa</taxon>
        <taxon>Ecdysozoa</taxon>
        <taxon>Arthropoda</taxon>
        <taxon>Hexapoda</taxon>
        <taxon>Insecta</taxon>
        <taxon>Pterygota</taxon>
        <taxon>Neoptera</taxon>
        <taxon>Endopterygota</taxon>
        <taxon>Hymenoptera</taxon>
        <taxon>Apocrita</taxon>
        <taxon>Aculeata</taxon>
        <taxon>Apoidea</taxon>
        <taxon>Anthophila</taxon>
        <taxon>Apidae</taxon>
        <taxon>Melipona</taxon>
    </lineage>
</organism>
<evidence type="ECO:0000256" key="11">
    <source>
        <dbReference type="SAM" id="Phobius"/>
    </source>
</evidence>
<evidence type="ECO:0000313" key="15">
    <source>
        <dbReference type="Proteomes" id="UP000053105"/>
    </source>
</evidence>
<dbReference type="SMART" id="SM00409">
    <property type="entry name" value="IG"/>
    <property type="match status" value="15"/>
</dbReference>
<keyword evidence="7 11" id="KW-0472">Membrane</keyword>
<dbReference type="InterPro" id="IPR021012">
    <property type="entry name" value="Dscam1_C"/>
</dbReference>
<dbReference type="PROSITE" id="PS50835">
    <property type="entry name" value="IG_LIKE"/>
    <property type="match status" value="15"/>
</dbReference>
<dbReference type="STRING" id="166423.A0A0M8ZXS7"/>
<feature type="domain" description="Ig-like" evidence="12">
    <location>
        <begin position="988"/>
        <end position="1079"/>
    </location>
</feature>
<feature type="domain" description="Ig-like" evidence="12">
    <location>
        <begin position="89"/>
        <end position="181"/>
    </location>
</feature>
<evidence type="ECO:0000256" key="1">
    <source>
        <dbReference type="ARBA" id="ARBA00004167"/>
    </source>
</evidence>
<dbReference type="GO" id="GO:0030424">
    <property type="term" value="C:axon"/>
    <property type="evidence" value="ECO:0007669"/>
    <property type="project" value="TreeGrafter"/>
</dbReference>
<feature type="domain" description="Ig-like" evidence="12">
    <location>
        <begin position="892"/>
        <end position="979"/>
    </location>
</feature>
<dbReference type="FunFam" id="2.60.40.10:FF:000311">
    <property type="entry name" value="Down syndrome cell adhesion molecule, isoform D"/>
    <property type="match status" value="1"/>
</dbReference>
<keyword evidence="4" id="KW-0677">Repeat</keyword>
<keyword evidence="15" id="KW-1185">Reference proteome</keyword>
<dbReference type="FunFam" id="2.60.40.10:FF:000394">
    <property type="entry name" value="Down syndrome cell adhesion molecule, isoform J"/>
    <property type="match status" value="1"/>
</dbReference>
<dbReference type="FunFam" id="2.60.40.10:FF:000017">
    <property type="entry name" value="Down syndrome cell adhesion molecule b"/>
    <property type="match status" value="10"/>
</dbReference>
<keyword evidence="5" id="KW-0130">Cell adhesion</keyword>
<feature type="domain" description="Ig-like" evidence="12">
    <location>
        <begin position="186"/>
        <end position="277"/>
    </location>
</feature>
<feature type="transmembrane region" description="Helical" evidence="11">
    <location>
        <begin position="2105"/>
        <end position="2128"/>
    </location>
</feature>
<dbReference type="InterPro" id="IPR013098">
    <property type="entry name" value="Ig_I-set"/>
</dbReference>
<feature type="domain" description="Fibronectin type-III" evidence="13">
    <location>
        <begin position="1496"/>
        <end position="1595"/>
    </location>
</feature>
<feature type="domain" description="Ig-like" evidence="12">
    <location>
        <begin position="605"/>
        <end position="698"/>
    </location>
</feature>
<feature type="region of interest" description="Disordered" evidence="10">
    <location>
        <begin position="2341"/>
        <end position="2502"/>
    </location>
</feature>
<feature type="domain" description="Ig-like" evidence="12">
    <location>
        <begin position="1"/>
        <end position="84"/>
    </location>
</feature>
<dbReference type="SUPFAM" id="SSF49265">
    <property type="entry name" value="Fibronectin type III"/>
    <property type="match status" value="3"/>
</dbReference>
<dbReference type="GO" id="GO:0007411">
    <property type="term" value="P:axon guidance"/>
    <property type="evidence" value="ECO:0007669"/>
    <property type="project" value="TreeGrafter"/>
</dbReference>
<evidence type="ECO:0000256" key="7">
    <source>
        <dbReference type="ARBA" id="ARBA00023136"/>
    </source>
</evidence>
<feature type="compositionally biased region" description="Polar residues" evidence="10">
    <location>
        <begin position="2364"/>
        <end position="2383"/>
    </location>
</feature>
<evidence type="ECO:0000256" key="2">
    <source>
        <dbReference type="ARBA" id="ARBA00022692"/>
    </source>
</evidence>
<feature type="domain" description="Ig-like" evidence="12">
    <location>
        <begin position="386"/>
        <end position="478"/>
    </location>
</feature>
<dbReference type="FunFam" id="2.60.40.10:FF:000333">
    <property type="entry name" value="Down syndrome cell adhesion molecule"/>
    <property type="match status" value="2"/>
</dbReference>
<feature type="compositionally biased region" description="Basic and acidic residues" evidence="10">
    <location>
        <begin position="2473"/>
        <end position="2490"/>
    </location>
</feature>
<dbReference type="InterPro" id="IPR003599">
    <property type="entry name" value="Ig_sub"/>
</dbReference>
<dbReference type="InterPro" id="IPR007110">
    <property type="entry name" value="Ig-like_dom"/>
</dbReference>
<dbReference type="PANTHER" id="PTHR10075">
    <property type="entry name" value="BASIGIN RELATED"/>
    <property type="match status" value="1"/>
</dbReference>
<dbReference type="FunFam" id="2.60.40.10:FF:000498">
    <property type="entry name" value="Down syndrome cell adhesion molecule, isoform J"/>
    <property type="match status" value="1"/>
</dbReference>
<comment type="subcellular location">
    <subcellularLocation>
        <location evidence="1">Membrane</location>
        <topology evidence="1">Single-pass membrane protein</topology>
    </subcellularLocation>
</comment>
<dbReference type="InterPro" id="IPR036179">
    <property type="entry name" value="Ig-like_dom_sf"/>
</dbReference>
<dbReference type="SMART" id="SM00060">
    <property type="entry name" value="FN3"/>
    <property type="match status" value="6"/>
</dbReference>
<dbReference type="Proteomes" id="UP000053105">
    <property type="component" value="Unassembled WGS sequence"/>
</dbReference>
<feature type="domain" description="Fibronectin type-III" evidence="13">
    <location>
        <begin position="1395"/>
        <end position="1491"/>
    </location>
</feature>
<dbReference type="FunFam" id="2.60.40.10:FF:000093">
    <property type="entry name" value="Down syndrome cell adhesion molecule, isoform B"/>
    <property type="match status" value="1"/>
</dbReference>
<dbReference type="Pfam" id="PF25059">
    <property type="entry name" value="FN3_DSCAM-DSCAML_C"/>
    <property type="match status" value="1"/>
</dbReference>
<dbReference type="OrthoDB" id="5982258at2759"/>
<dbReference type="CDD" id="cd00063">
    <property type="entry name" value="FN3"/>
    <property type="match status" value="6"/>
</dbReference>
<dbReference type="InterPro" id="IPR003961">
    <property type="entry name" value="FN3_dom"/>
</dbReference>
<dbReference type="GO" id="GO:0007156">
    <property type="term" value="P:homophilic cell adhesion via plasma membrane adhesion molecules"/>
    <property type="evidence" value="ECO:0007669"/>
    <property type="project" value="TreeGrafter"/>
</dbReference>
<dbReference type="Pfam" id="PF00041">
    <property type="entry name" value="fn3"/>
    <property type="match status" value="5"/>
</dbReference>
<evidence type="ECO:0000256" key="6">
    <source>
        <dbReference type="ARBA" id="ARBA00022989"/>
    </source>
</evidence>
<feature type="domain" description="Ig-like" evidence="12">
    <location>
        <begin position="282"/>
        <end position="374"/>
    </location>
</feature>
<name>A0A0M8ZXS7_9HYME</name>
<dbReference type="Pfam" id="PF12355">
    <property type="entry name" value="Dscam_C"/>
    <property type="match status" value="1"/>
</dbReference>
<dbReference type="InterPro" id="IPR056754">
    <property type="entry name" value="DSCAM/DSCAML_C"/>
</dbReference>
<dbReference type="Pfam" id="PF07679">
    <property type="entry name" value="I-set"/>
    <property type="match status" value="8"/>
</dbReference>
<evidence type="ECO:0000256" key="4">
    <source>
        <dbReference type="ARBA" id="ARBA00022737"/>
    </source>
</evidence>
<keyword evidence="2 11" id="KW-0812">Transmembrane</keyword>
<gene>
    <name evidence="14" type="ORF">WN51_01108</name>
</gene>
<dbReference type="SUPFAM" id="SSF48726">
    <property type="entry name" value="Immunoglobulin"/>
    <property type="match status" value="15"/>
</dbReference>
<evidence type="ECO:0000256" key="8">
    <source>
        <dbReference type="ARBA" id="ARBA00023157"/>
    </source>
</evidence>
<keyword evidence="9" id="KW-0393">Immunoglobulin domain</keyword>
<dbReference type="PROSITE" id="PS50853">
    <property type="entry name" value="FN3"/>
    <property type="match status" value="6"/>
</dbReference>
<dbReference type="InterPro" id="IPR036116">
    <property type="entry name" value="FN3_sf"/>
</dbReference>
<evidence type="ECO:0000259" key="13">
    <source>
        <dbReference type="PROSITE" id="PS50853"/>
    </source>
</evidence>
<feature type="domain" description="Fibronectin type-III" evidence="13">
    <location>
        <begin position="1600"/>
        <end position="1696"/>
    </location>
</feature>